<keyword evidence="6" id="KW-1185">Reference proteome</keyword>
<dbReference type="Pfam" id="PF23142">
    <property type="entry name" value="PH_PLEKHM2"/>
    <property type="match status" value="1"/>
</dbReference>
<dbReference type="PANTHER" id="PTHR22775:SF3">
    <property type="entry name" value="SORTING NEXIN-13"/>
    <property type="match status" value="1"/>
</dbReference>
<dbReference type="SMART" id="SM00312">
    <property type="entry name" value="PX"/>
    <property type="match status" value="1"/>
</dbReference>
<dbReference type="EMBL" id="CP111025">
    <property type="protein sequence ID" value="WAR27024.1"/>
    <property type="molecule type" value="Genomic_DNA"/>
</dbReference>
<evidence type="ECO:0000313" key="6">
    <source>
        <dbReference type="Proteomes" id="UP001164746"/>
    </source>
</evidence>
<evidence type="ECO:0000256" key="3">
    <source>
        <dbReference type="SAM" id="MobiDB-lite"/>
    </source>
</evidence>
<keyword evidence="2" id="KW-0963">Cytoplasm</keyword>
<feature type="compositionally biased region" description="Polar residues" evidence="3">
    <location>
        <begin position="230"/>
        <end position="261"/>
    </location>
</feature>
<feature type="domain" description="PX" evidence="4">
    <location>
        <begin position="9"/>
        <end position="145"/>
    </location>
</feature>
<dbReference type="InterPro" id="IPR036871">
    <property type="entry name" value="PX_dom_sf"/>
</dbReference>
<feature type="region of interest" description="Disordered" evidence="3">
    <location>
        <begin position="619"/>
        <end position="679"/>
    </location>
</feature>
<name>A0ABY7G0U4_MYAAR</name>
<proteinExistence type="predicted"/>
<accession>A0ABY7G0U4</accession>
<dbReference type="Gene3D" id="3.30.1520.10">
    <property type="entry name" value="Phox-like domain"/>
    <property type="match status" value="1"/>
</dbReference>
<feature type="compositionally biased region" description="Low complexity" evidence="3">
    <location>
        <begin position="290"/>
        <end position="299"/>
    </location>
</feature>
<feature type="compositionally biased region" description="Basic and acidic residues" evidence="3">
    <location>
        <begin position="644"/>
        <end position="659"/>
    </location>
</feature>
<dbReference type="PROSITE" id="PS50195">
    <property type="entry name" value="PX"/>
    <property type="match status" value="1"/>
</dbReference>
<protein>
    <submittedName>
        <fullName evidence="5">NISCH-like protein</fullName>
    </submittedName>
</protein>
<dbReference type="InterPro" id="IPR057714">
    <property type="entry name" value="PH_NISCH_C"/>
</dbReference>
<organism evidence="5 6">
    <name type="scientific">Mya arenaria</name>
    <name type="common">Soft-shell clam</name>
    <dbReference type="NCBI Taxonomy" id="6604"/>
    <lineage>
        <taxon>Eukaryota</taxon>
        <taxon>Metazoa</taxon>
        <taxon>Spiralia</taxon>
        <taxon>Lophotrochozoa</taxon>
        <taxon>Mollusca</taxon>
        <taxon>Bivalvia</taxon>
        <taxon>Autobranchia</taxon>
        <taxon>Heteroconchia</taxon>
        <taxon>Euheterodonta</taxon>
        <taxon>Imparidentia</taxon>
        <taxon>Neoheterodontei</taxon>
        <taxon>Myida</taxon>
        <taxon>Myoidea</taxon>
        <taxon>Myidae</taxon>
        <taxon>Mya</taxon>
    </lineage>
</organism>
<sequence length="1149" mass="129902">MAHFGKDIDNITTTSSIKINETQTVETYTLYTIEVTVGPYSWTVKHRYSDFHDLHEKLCSLTKLERNLLPPKKLFGNQSEQFIKKRQHDLQVYLQTEIHGITQGMAEELYNRDGGDVKRDLGHILDFITRLKCLQEILLHDLPHWKADDGTVLVTPWDGIRQANFSHNSLSRINECVVLLDKTPATEKELDTVAVMQAIQKSRDKAKDIKLRKGPSSASLANSPLATSLGRSSSNPNLLNQSGSRNSLGRMQSKSSFSGYHSNYDEMPGPSDAVGCHDNTGASTSGQNKPSSTSSYSPIPSGQLTVDISSLPTHHNPAYNSALHERLFGSPEESGSSSATEVIKYILWCQVIQYSNSDTTQPCCVVLTERRIFVLQLKNAESSIQEVPALETFYILPLCNIQQVMVGLCYSFVRVEESFVGASGTFAFIAADSDKGKDFFEELKQCSENDTNCGELDIVNCYQDCRLSRQIFEQEENDGECTGRVANAAYVTESDSQSKAFLVMSENHVYIIKTDVFFIPKPSFEVDTKSESEEDFEIFEKFSVGAEIGEIRMNNEKGRTESKELVPPLSPSLRISYEEHGLSMVFHEILGFHKFDYKFLSTRARDTFLDGLTKLRSEHAHQIMPTSRQDPEGGNESSESSEDQSDKKDHSGSDGPHEESDNEGIEEGKSGNQKNDGCDVVDGISEVGFDINVGPKLRSKTEIILTKPGEDYGDELKEMELPSYAMHYLTPELTAHLESCVKNYTLFQSLSPKMKALTEMSGERIAQFFHLNVIPVGQEYDEELHHIMWTNAISYTNPLQEILTCVMLSTRAVYFLSDRLVSSNRSTNRPSWMTHARHVSDSVIGARSRITDRHHSSGILLSSKNDSTMIKPHCILDFSDIYHVNVGLFDQCVRLTGKRREKVFTLVTRDAEATSLFIKQFSTMLNLYISSPSLEKSSSDIEQDFYKSSDRRTKTTLEGIEYTHPSKVKFCYPGDETIEDLLFLINEHLKSAALKVGRENILQYIVGYKTHLSMEELDLIPLEPISIILTNECLCFVTEDLVSYPLPDFVRGLPSIPRQHVTDVRKIEYLKCIKQRKNNARDITLVFSDEKEDIILVPDHYSLEEGCSRDSPKEIPFRLFIQNERELNKFLTSLKNRSRDLHQMHDELQ</sequence>
<evidence type="ECO:0000259" key="4">
    <source>
        <dbReference type="PROSITE" id="PS50195"/>
    </source>
</evidence>
<dbReference type="InterPro" id="IPR057288">
    <property type="entry name" value="PH_PLEKHM2"/>
</dbReference>
<dbReference type="SUPFAM" id="SSF64268">
    <property type="entry name" value="PX domain"/>
    <property type="match status" value="1"/>
</dbReference>
<feature type="compositionally biased region" description="Polar residues" evidence="3">
    <location>
        <begin position="280"/>
        <end position="289"/>
    </location>
</feature>
<dbReference type="Proteomes" id="UP001164746">
    <property type="component" value="Chromosome 14"/>
</dbReference>
<evidence type="ECO:0000256" key="1">
    <source>
        <dbReference type="ARBA" id="ARBA00004496"/>
    </source>
</evidence>
<gene>
    <name evidence="5" type="ORF">MAR_012728</name>
</gene>
<evidence type="ECO:0000256" key="2">
    <source>
        <dbReference type="ARBA" id="ARBA00022490"/>
    </source>
</evidence>
<evidence type="ECO:0000313" key="5">
    <source>
        <dbReference type="EMBL" id="WAR27024.1"/>
    </source>
</evidence>
<dbReference type="Pfam" id="PF00787">
    <property type="entry name" value="PX"/>
    <property type="match status" value="1"/>
</dbReference>
<dbReference type="PANTHER" id="PTHR22775">
    <property type="entry name" value="SORTING NEXIN"/>
    <property type="match status" value="1"/>
</dbReference>
<feature type="region of interest" description="Disordered" evidence="3">
    <location>
        <begin position="204"/>
        <end position="299"/>
    </location>
</feature>
<feature type="compositionally biased region" description="Low complexity" evidence="3">
    <location>
        <begin position="216"/>
        <end position="229"/>
    </location>
</feature>
<comment type="subcellular location">
    <subcellularLocation>
        <location evidence="1">Cytoplasm</location>
    </subcellularLocation>
</comment>
<dbReference type="Pfam" id="PF25625">
    <property type="entry name" value="PH_NISCH_C"/>
    <property type="match status" value="1"/>
</dbReference>
<feature type="non-terminal residue" evidence="5">
    <location>
        <position position="1"/>
    </location>
</feature>
<reference evidence="5" key="1">
    <citation type="submission" date="2022-11" db="EMBL/GenBank/DDBJ databases">
        <title>Centuries of genome instability and evolution in soft-shell clam transmissible cancer (bioRxiv).</title>
        <authorList>
            <person name="Hart S.F.M."/>
            <person name="Yonemitsu M.A."/>
            <person name="Giersch R.M."/>
            <person name="Beal B.F."/>
            <person name="Arriagada G."/>
            <person name="Davis B.W."/>
            <person name="Ostrander E.A."/>
            <person name="Goff S.P."/>
            <person name="Metzger M.J."/>
        </authorList>
    </citation>
    <scope>NUCLEOTIDE SEQUENCE</scope>
    <source>
        <strain evidence="5">MELC-2E11</strain>
        <tissue evidence="5">Siphon/mantle</tissue>
    </source>
</reference>
<dbReference type="InterPro" id="IPR001683">
    <property type="entry name" value="PX_dom"/>
</dbReference>